<accession>A0A5E4D4M6</accession>
<evidence type="ECO:0000313" key="3">
    <source>
        <dbReference type="Proteomes" id="UP000335636"/>
    </source>
</evidence>
<dbReference type="AlphaFoldDB" id="A0A5E4D4M6"/>
<dbReference type="EMBL" id="CABDUW010002758">
    <property type="protein sequence ID" value="VTJ87919.1"/>
    <property type="molecule type" value="Genomic_DNA"/>
</dbReference>
<feature type="region of interest" description="Disordered" evidence="1">
    <location>
        <begin position="23"/>
        <end position="54"/>
    </location>
</feature>
<dbReference type="Proteomes" id="UP000335636">
    <property type="component" value="Unassembled WGS sequence"/>
</dbReference>
<feature type="non-terminal residue" evidence="2">
    <location>
        <position position="79"/>
    </location>
</feature>
<protein>
    <submittedName>
        <fullName evidence="2">Uncharacterized protein</fullName>
    </submittedName>
</protein>
<proteinExistence type="predicted"/>
<sequence length="79" mass="8587">VAKVTFVSAAEKSDMWTRAELEVGGDSASHLPCTTHMASRRPDPEEGLSCPPGRPGAGAVLGCWGEDQRRHRMLKLDLR</sequence>
<keyword evidence="3" id="KW-1185">Reference proteome</keyword>
<evidence type="ECO:0000313" key="2">
    <source>
        <dbReference type="EMBL" id="VTJ87919.1"/>
    </source>
</evidence>
<comment type="caution">
    <text evidence="2">The sequence shown here is derived from an EMBL/GenBank/DDBJ whole genome shotgun (WGS) entry which is preliminary data.</text>
</comment>
<name>A0A5E4D4M6_MARMO</name>
<feature type="non-terminal residue" evidence="2">
    <location>
        <position position="1"/>
    </location>
</feature>
<organism evidence="2 3">
    <name type="scientific">Marmota monax</name>
    <name type="common">Woodchuck</name>
    <dbReference type="NCBI Taxonomy" id="9995"/>
    <lineage>
        <taxon>Eukaryota</taxon>
        <taxon>Metazoa</taxon>
        <taxon>Chordata</taxon>
        <taxon>Craniata</taxon>
        <taxon>Vertebrata</taxon>
        <taxon>Euteleostomi</taxon>
        <taxon>Mammalia</taxon>
        <taxon>Eutheria</taxon>
        <taxon>Euarchontoglires</taxon>
        <taxon>Glires</taxon>
        <taxon>Rodentia</taxon>
        <taxon>Sciuromorpha</taxon>
        <taxon>Sciuridae</taxon>
        <taxon>Xerinae</taxon>
        <taxon>Marmotini</taxon>
        <taxon>Marmota</taxon>
    </lineage>
</organism>
<gene>
    <name evidence="2" type="ORF">MONAX_5E017176</name>
</gene>
<reference evidence="2" key="1">
    <citation type="submission" date="2019-04" db="EMBL/GenBank/DDBJ databases">
        <authorList>
            <person name="Alioto T."/>
            <person name="Alioto T."/>
        </authorList>
    </citation>
    <scope>NUCLEOTIDE SEQUENCE [LARGE SCALE GENOMIC DNA]</scope>
</reference>
<evidence type="ECO:0000256" key="1">
    <source>
        <dbReference type="SAM" id="MobiDB-lite"/>
    </source>
</evidence>